<accession>A0A6A6U0I4</accession>
<organism evidence="11 12">
    <name type="scientific">Microthyrium microscopicum</name>
    <dbReference type="NCBI Taxonomy" id="703497"/>
    <lineage>
        <taxon>Eukaryota</taxon>
        <taxon>Fungi</taxon>
        <taxon>Dikarya</taxon>
        <taxon>Ascomycota</taxon>
        <taxon>Pezizomycotina</taxon>
        <taxon>Dothideomycetes</taxon>
        <taxon>Dothideomycetes incertae sedis</taxon>
        <taxon>Microthyriales</taxon>
        <taxon>Microthyriaceae</taxon>
        <taxon>Microthyrium</taxon>
    </lineage>
</organism>
<dbReference type="PANTHER" id="PTHR13367:SF34">
    <property type="match status" value="1"/>
</dbReference>
<evidence type="ECO:0000313" key="12">
    <source>
        <dbReference type="Proteomes" id="UP000799302"/>
    </source>
</evidence>
<feature type="region of interest" description="Disordered" evidence="7">
    <location>
        <begin position="2830"/>
        <end position="2858"/>
    </location>
</feature>
<dbReference type="Pfam" id="PF12359">
    <property type="entry name" value="DUF3645"/>
    <property type="match status" value="1"/>
</dbReference>
<evidence type="ECO:0000256" key="1">
    <source>
        <dbReference type="ARBA" id="ARBA00000707"/>
    </source>
</evidence>
<dbReference type="EMBL" id="MU004242">
    <property type="protein sequence ID" value="KAF2664444.1"/>
    <property type="molecule type" value="Genomic_DNA"/>
</dbReference>
<evidence type="ECO:0000313" key="11">
    <source>
        <dbReference type="EMBL" id="KAF2664444.1"/>
    </source>
</evidence>
<dbReference type="PANTHER" id="PTHR13367">
    <property type="entry name" value="UBIQUITIN THIOESTERASE"/>
    <property type="match status" value="1"/>
</dbReference>
<evidence type="ECO:0000256" key="5">
    <source>
        <dbReference type="ARBA" id="ARBA00022801"/>
    </source>
</evidence>
<evidence type="ECO:0000259" key="9">
    <source>
        <dbReference type="Pfam" id="PF12359"/>
    </source>
</evidence>
<dbReference type="InterPro" id="IPR046541">
    <property type="entry name" value="DUF6606"/>
</dbReference>
<evidence type="ECO:0000259" key="10">
    <source>
        <dbReference type="Pfam" id="PF20255"/>
    </source>
</evidence>
<evidence type="ECO:0000256" key="4">
    <source>
        <dbReference type="ARBA" id="ARBA00022786"/>
    </source>
</evidence>
<dbReference type="InterPro" id="IPR051346">
    <property type="entry name" value="OTU_Deubiquitinase"/>
</dbReference>
<protein>
    <recommendedName>
        <fullName evidence="2">ubiquitinyl hydrolase 1</fullName>
        <ecNumber evidence="2">3.4.19.12</ecNumber>
    </recommendedName>
</protein>
<reference evidence="11" key="1">
    <citation type="journal article" date="2020" name="Stud. Mycol.">
        <title>101 Dothideomycetes genomes: a test case for predicting lifestyles and emergence of pathogens.</title>
        <authorList>
            <person name="Haridas S."/>
            <person name="Albert R."/>
            <person name="Binder M."/>
            <person name="Bloem J."/>
            <person name="Labutti K."/>
            <person name="Salamov A."/>
            <person name="Andreopoulos B."/>
            <person name="Baker S."/>
            <person name="Barry K."/>
            <person name="Bills G."/>
            <person name="Bluhm B."/>
            <person name="Cannon C."/>
            <person name="Castanera R."/>
            <person name="Culley D."/>
            <person name="Daum C."/>
            <person name="Ezra D."/>
            <person name="Gonzalez J."/>
            <person name="Henrissat B."/>
            <person name="Kuo A."/>
            <person name="Liang C."/>
            <person name="Lipzen A."/>
            <person name="Lutzoni F."/>
            <person name="Magnuson J."/>
            <person name="Mondo S."/>
            <person name="Nolan M."/>
            <person name="Ohm R."/>
            <person name="Pangilinan J."/>
            <person name="Park H.-J."/>
            <person name="Ramirez L."/>
            <person name="Alfaro M."/>
            <person name="Sun H."/>
            <person name="Tritt A."/>
            <person name="Yoshinaga Y."/>
            <person name="Zwiers L.-H."/>
            <person name="Turgeon B."/>
            <person name="Goodwin S."/>
            <person name="Spatafora J."/>
            <person name="Crous P."/>
            <person name="Grigoriev I."/>
        </authorList>
    </citation>
    <scope>NUCLEOTIDE SEQUENCE</scope>
    <source>
        <strain evidence="11">CBS 115976</strain>
    </source>
</reference>
<feature type="region of interest" description="Disordered" evidence="7">
    <location>
        <begin position="1705"/>
        <end position="1726"/>
    </location>
</feature>
<evidence type="ECO:0000259" key="8">
    <source>
        <dbReference type="Pfam" id="PF12340"/>
    </source>
</evidence>
<proteinExistence type="predicted"/>
<evidence type="ECO:0000256" key="6">
    <source>
        <dbReference type="ARBA" id="ARBA00022807"/>
    </source>
</evidence>
<dbReference type="Pfam" id="PF20255">
    <property type="entry name" value="DUF6606"/>
    <property type="match status" value="1"/>
</dbReference>
<name>A0A6A6U0I4_9PEZI</name>
<dbReference type="InterPro" id="IPR022105">
    <property type="entry name" value="DUF3645"/>
</dbReference>
<feature type="compositionally biased region" description="Basic and acidic residues" evidence="7">
    <location>
        <begin position="2832"/>
        <end position="2845"/>
    </location>
</feature>
<gene>
    <name evidence="11" type="ORF">BT63DRAFT_89804</name>
</gene>
<dbReference type="Proteomes" id="UP000799302">
    <property type="component" value="Unassembled WGS sequence"/>
</dbReference>
<dbReference type="OrthoDB" id="3182339at2759"/>
<dbReference type="GO" id="GO:0004843">
    <property type="term" value="F:cysteine-type deubiquitinase activity"/>
    <property type="evidence" value="ECO:0007669"/>
    <property type="project" value="UniProtKB-EC"/>
</dbReference>
<feature type="domain" description="DUF6606" evidence="10">
    <location>
        <begin position="15"/>
        <end position="282"/>
    </location>
</feature>
<dbReference type="InterPro" id="IPR022099">
    <property type="entry name" value="DUF3638"/>
</dbReference>
<comment type="catalytic activity">
    <reaction evidence="1">
        <text>Thiol-dependent hydrolysis of ester, thioester, amide, peptide and isopeptide bonds formed by the C-terminal Gly of ubiquitin (a 76-residue protein attached to proteins as an intracellular targeting signal).</text>
        <dbReference type="EC" id="3.4.19.12"/>
    </reaction>
</comment>
<keyword evidence="6" id="KW-0788">Thiol protease</keyword>
<feature type="domain" description="DUF3638" evidence="8">
    <location>
        <begin position="2015"/>
        <end position="2238"/>
    </location>
</feature>
<sequence length="3096" mass="349562">MAHMPAVSSHAASYLFHHVFLPPKLPQENDDDPSLEKALIDAVIHALQEFKTLYRTSEDVIDKGRAMIKNLLASRDKTGAIKEAKLKAVFQSLSSAHVVVPVKAQNAGLLITPTGDGKGSFVNIEIFELSPDNESVVSTQGRLKRSFPAAAITIPYMTFYDQDFRNTLAQAIATMSYQPVDEMQPQVSKAGQTISEARNSTMPHMVTEHLMSFLRAVGQPVAVSTLSKNTRDEVMWTKADLPWRRSPIWLLIRVVLQLIFGRLSGNDSLYKTFMIFFMSRILTNCIGLDLEADVIYSMNAKISRRLTKLGIVNEDPWLQKVQATMLLAHHTIETQWQSTAVQSSTAPDLAALTSIRPEQDSVHHLTNFNNFLNTLGQVSTNRNTATFSTDEKFPRFSPDGLPTFPLDIGSLDASFGLAAIEAWVEQHLETWIEEHKSGNDTCNYIKFLLHQYYKFACPHYAGNPMASSVMILTALELWVACDKSACCTYPLVPEYDPEITSNLFSSLLLPLRSQMKRLSKVESYLKDREAGSRKGLPSIFRDFGHRSSFAVRYFDQSPRHKKLYDKIEKKAIDDRKAKCQELSQCNKVYHDYMNSYQAFTCEYDRVCIDEVAQLYESPHSTNCKRCAFYTSANAVAKIGIRVHEWPLSANRDEAKATVFELSVPASFGAWRDSTHFLLTMVLGNGYTTKHGSATSYTPSNDPGLKMFFISMTYRVGLSSQTKPHLATHRAKVVIPATESAVCLANGLQYRYYDIQNHLLILPFATTDKVHRLCSFQLPTRSKQLQKFIERPPAEPNGLPPNEVLANQFDCPRHMSLNEFHAFCTLPLGCNIQWTNILTQLAVPSLNLSKVDTTILLLQVIHQAGPAGQNTLRFSHADLERDSFVTALLEQLIEAKRRVGRNWEFFQVVGVLIHLASRLLSLTRSKQSNILSFLSSCRSLVSEWVIQLRAKVQASTNNTERAEYASQAVEVALICMVSFNLEHIHLIPVLKRTQNAAMFLKISMAIQELMVTKSGDYSMLTVALLEQWKKLMHRAFPLLLQAIVQLGNPCLDFALKDHWVDYVRGSWHQLETPHLHWIRTTMTNPDSGNVLYIHFNLLTAELLVNNSPLSRLPKQFESHPTYGRFFGEAPLQAVPSNQTGYEYSAKSGYLGYAVHFRMLLIPSTTDHDLLLLALKDDQKLSVIPSRLLNGLMPCAFVNDYVHWYNHQSGEVEFVPSTTPWMFDPGNWRLVKSGSGWKLKKKDRIFLVDLASPSGKCIGSIFAPLEDDFYTHILFHETTKSLIISLPRLSLNFSLALGTDQLQSLEYRGMHIDHDQKIGTLVGLYSKLVLKGELGNTARQVIVPEGAVSHSPHGDHVSVEVDKATVMKIHAYSIDEQLGRLTHNGNMQTMLYICLLHALTSHCLCDQLTKRTGTEQALFILQSAAVRSFQVLDQANIDVLVRIAKLAPQRSFYPRHLHAMQSVRWDPALGFLAQHDYFYTAVQQIFAQAKTSRIFHPECIDVPSVQYTEPHLVRRSLIRSAVFRISGFGAEEHTTELDLLYQSRDRGQNSERANRSLTIARCLYEKNDALIDTTMRELDGQLWRKLRGCPIIQGPDTALHATWMLYKNALLGETASVVGSSWCSLHQILVLDATSRRSLNQFQLMMWLSTIAFANRADMTLVQCLAAFYCIGDWSEITIPEIPSFHLGHGDCPSDLLTLASAKFRSPSDSSEFAAPRRSGETSSQYNNRRLQAYNQKTSEVASAFAQSLKQQWPCEKPRIPPGQTFSDYIDTGTVMKEIRRKWTMWFQNRQFHEYLDEIEAKLASHPAVSPFEITEYELDSGESMELARRCFISIGDMFSVAAPNCNGTSPDDLSSLLRRENGVGQSSAQLEVLLDRLDAKAVAAYETRYVNELRESLSCLDRQTQQHELILTKEALTQSLAQYLVDCTSRVQSLMNSMTEAIVRNCKTSHAVQHVPRVSTEFLLQQLSHRRWQLLPDEWKPCIVEYALALCALQRAQRLVKLRGSDLVNELANVGHNNWNPMEFPEWLLLEVESRIVMRSVQTDIAQQMLCPESKLNSVMQLNMGEGKSTCIVPAVCAVLANGKKLVRIITARPQSKQMFQMLISKVGGLIDRRVYHMPFSRSLRLGSTEADAIYDMYVECIKTGGILLLQPEHILSFKLMAVEHSINGNLDLAARLLKTQHLFDSRSRDVIDESDENFSVKFELVYTMGLQQPIELSPDRWIIIQRVLALVARFAIEVKAELGHHVIEVDSRWPGRFPRIRFLRPEGQAALFKKVATHICAFGLPGLPVAHLSNSSKQLVLRYITELDLSQEDVTLVEDDSDGKIWTKSTRGPLLLTRGLIAGGVLSHVFSNKRWRVNYGLDPQRAQSKLAVPFRAKDNPRSRSEFSHTDVIIILTCLCFYYGGLHDDDLFASFDQLQKSDQAASEYRQWTDPQCAPDLAENFSRLSGINLKDSLQCKKDVFPALRYSKGAIDFFLSSVVFPKAMREFPSKISASGWDLGRTKPNITTGFSGTIDSRHLLPLDVHHIDLESQRHTNALVLKYILQTENTLAVMPSRKAGSSDAESLLNMVTSMTPAVRVILDVGAQILELNNQQVAEKWLTLYDANRPHAAIFFDDNDELSVIDRDGKLELLQTSSYMNQLDTCLVFLDEAHTRGTDLKLPADYRAAVTLGADLTKDTLVQACMRMRKLGKGQSLVFCIPDEIKLKIFELLSHDTDAQLTVADVLQWSISETFKDLRRKMPLWASQGQVFDSQSKLWKKSARKNGFSMTTEIASQFLQNEAQSVERRYRPGQQSSTATWNLNNKTMKAIAKRCDDFDVLNFSSAALEEEQERELAPEIEQERQVENPKPLPAEPHSIHPDVQSFVMSGKVRKRSPAFISAFGSLEKSSAAKSFDVWQFPADILVTADFVRTVKISADGAIDNYVRSVQWILSSYNEAENYTQLLIISPFEADQLYPDIKKHNRVTLHTYQPRPNVDYVALDRLDLFTIGKSIDQPVAPELIIQLNLFAGQLYFNSFVDYTEVCETLGLSWRALGRDIATQLDGFIPNGSSTFKNSPVKFLSVLMTKIRRNGDNIKKTHMGKVLDGELLEQHEFLEE</sequence>
<dbReference type="EC" id="3.4.19.12" evidence="2"/>
<keyword evidence="12" id="KW-1185">Reference proteome</keyword>
<keyword evidence="5" id="KW-0378">Hydrolase</keyword>
<dbReference type="GO" id="GO:0006508">
    <property type="term" value="P:proteolysis"/>
    <property type="evidence" value="ECO:0007669"/>
    <property type="project" value="UniProtKB-KW"/>
</dbReference>
<evidence type="ECO:0000256" key="3">
    <source>
        <dbReference type="ARBA" id="ARBA00022670"/>
    </source>
</evidence>
<keyword evidence="4" id="KW-0833">Ubl conjugation pathway</keyword>
<evidence type="ECO:0000256" key="2">
    <source>
        <dbReference type="ARBA" id="ARBA00012759"/>
    </source>
</evidence>
<dbReference type="Pfam" id="PF12340">
    <property type="entry name" value="DUF3638"/>
    <property type="match status" value="1"/>
</dbReference>
<evidence type="ECO:0000256" key="7">
    <source>
        <dbReference type="SAM" id="MobiDB-lite"/>
    </source>
</evidence>
<feature type="domain" description="DUF3645" evidence="9">
    <location>
        <begin position="2362"/>
        <end position="2396"/>
    </location>
</feature>
<keyword evidence="3" id="KW-0645">Protease</keyword>